<sequence length="69" mass="7864">LLLGRPWQYDTDSLHHGRSNHYSFMFKGQKIIPQNERKQTGLNRNFARRFSPPCAAVVHAVVHAVVPAP</sequence>
<accession>A0A0M3DCJ3</accession>
<dbReference type="Proteomes" id="UP000034407">
    <property type="component" value="Unassembled WGS sequence"/>
</dbReference>
<reference evidence="1 2" key="1">
    <citation type="submission" date="2015-04" db="EMBL/GenBank/DDBJ databases">
        <title>Microcin producing Clostridium sp. JC272T.</title>
        <authorList>
            <person name="Jyothsna T."/>
            <person name="Sasikala C."/>
            <person name="Ramana C."/>
        </authorList>
    </citation>
    <scope>NUCLEOTIDE SEQUENCE [LARGE SCALE GENOMIC DNA]</scope>
    <source>
        <strain evidence="1 2">JC272</strain>
    </source>
</reference>
<evidence type="ECO:0000313" key="1">
    <source>
        <dbReference type="EMBL" id="KKX99982.1"/>
    </source>
</evidence>
<dbReference type="PATRIC" id="fig|1629550.3.peg.2853"/>
<keyword evidence="2" id="KW-1185">Reference proteome</keyword>
<organism evidence="1 2">
    <name type="scientific">Paraclostridium benzoelyticum</name>
    <dbReference type="NCBI Taxonomy" id="1629550"/>
    <lineage>
        <taxon>Bacteria</taxon>
        <taxon>Bacillati</taxon>
        <taxon>Bacillota</taxon>
        <taxon>Clostridia</taxon>
        <taxon>Peptostreptococcales</taxon>
        <taxon>Peptostreptococcaceae</taxon>
        <taxon>Paraclostridium</taxon>
    </lineage>
</organism>
<dbReference type="EMBL" id="LBBT01000348">
    <property type="protein sequence ID" value="KKX99982.1"/>
    <property type="molecule type" value="Genomic_DNA"/>
</dbReference>
<name>A0A0M3DCJ3_9FIRM</name>
<proteinExistence type="predicted"/>
<protein>
    <submittedName>
        <fullName evidence="1">Uncharacterized protein</fullName>
    </submittedName>
</protein>
<gene>
    <name evidence="1" type="ORF">VN21_16700</name>
</gene>
<feature type="non-terminal residue" evidence="1">
    <location>
        <position position="1"/>
    </location>
</feature>
<comment type="caution">
    <text evidence="1">The sequence shown here is derived from an EMBL/GenBank/DDBJ whole genome shotgun (WGS) entry which is preliminary data.</text>
</comment>
<dbReference type="AlphaFoldDB" id="A0A0M3DCJ3"/>
<evidence type="ECO:0000313" key="2">
    <source>
        <dbReference type="Proteomes" id="UP000034407"/>
    </source>
</evidence>